<evidence type="ECO:0000256" key="1">
    <source>
        <dbReference type="ARBA" id="ARBA00022737"/>
    </source>
</evidence>
<protein>
    <recommendedName>
        <fullName evidence="3">Ig-like domain-containing protein</fullName>
    </recommendedName>
</protein>
<dbReference type="InterPro" id="IPR003599">
    <property type="entry name" value="Ig_sub"/>
</dbReference>
<dbReference type="InterPro" id="IPR003598">
    <property type="entry name" value="Ig_sub2"/>
</dbReference>
<gene>
    <name evidence="4" type="ORF">AMECASPLE_028292</name>
</gene>
<dbReference type="PANTHER" id="PTHR44170:SF48">
    <property type="entry name" value="PROTEIN TURTLE HOMOLOG A"/>
    <property type="match status" value="1"/>
</dbReference>
<accession>A0ABV0Z3P1</accession>
<evidence type="ECO:0000313" key="4">
    <source>
        <dbReference type="EMBL" id="MEQ2300685.1"/>
    </source>
</evidence>
<keyword evidence="5" id="KW-1185">Reference proteome</keyword>
<comment type="caution">
    <text evidence="4">The sequence shown here is derived from an EMBL/GenBank/DDBJ whole genome shotgun (WGS) entry which is preliminary data.</text>
</comment>
<dbReference type="SMART" id="SM00409">
    <property type="entry name" value="IG"/>
    <property type="match status" value="1"/>
</dbReference>
<keyword evidence="2" id="KW-1015">Disulfide bond</keyword>
<evidence type="ECO:0000259" key="3">
    <source>
        <dbReference type="PROSITE" id="PS50835"/>
    </source>
</evidence>
<dbReference type="PROSITE" id="PS50835">
    <property type="entry name" value="IG_LIKE"/>
    <property type="match status" value="1"/>
</dbReference>
<feature type="non-terminal residue" evidence="4">
    <location>
        <position position="1"/>
    </location>
</feature>
<dbReference type="Proteomes" id="UP001469553">
    <property type="component" value="Unassembled WGS sequence"/>
</dbReference>
<organism evidence="4 5">
    <name type="scientific">Ameca splendens</name>
    <dbReference type="NCBI Taxonomy" id="208324"/>
    <lineage>
        <taxon>Eukaryota</taxon>
        <taxon>Metazoa</taxon>
        <taxon>Chordata</taxon>
        <taxon>Craniata</taxon>
        <taxon>Vertebrata</taxon>
        <taxon>Euteleostomi</taxon>
        <taxon>Actinopterygii</taxon>
        <taxon>Neopterygii</taxon>
        <taxon>Teleostei</taxon>
        <taxon>Neoteleostei</taxon>
        <taxon>Acanthomorphata</taxon>
        <taxon>Ovalentaria</taxon>
        <taxon>Atherinomorphae</taxon>
        <taxon>Cyprinodontiformes</taxon>
        <taxon>Goodeidae</taxon>
        <taxon>Ameca</taxon>
    </lineage>
</organism>
<dbReference type="InterPro" id="IPR013783">
    <property type="entry name" value="Ig-like_fold"/>
</dbReference>
<keyword evidence="1" id="KW-0677">Repeat</keyword>
<feature type="domain" description="Ig-like" evidence="3">
    <location>
        <begin position="2"/>
        <end position="81"/>
    </location>
</feature>
<reference evidence="4 5" key="1">
    <citation type="submission" date="2021-06" db="EMBL/GenBank/DDBJ databases">
        <authorList>
            <person name="Palmer J.M."/>
        </authorList>
    </citation>
    <scope>NUCLEOTIDE SEQUENCE [LARGE SCALE GENOMIC DNA]</scope>
    <source>
        <strain evidence="4 5">AS_MEX2019</strain>
        <tissue evidence="4">Muscle</tissue>
    </source>
</reference>
<dbReference type="InterPro" id="IPR036179">
    <property type="entry name" value="Ig-like_dom_sf"/>
</dbReference>
<dbReference type="PANTHER" id="PTHR44170">
    <property type="entry name" value="PROTEIN SIDEKICK"/>
    <property type="match status" value="1"/>
</dbReference>
<dbReference type="SMART" id="SM00408">
    <property type="entry name" value="IGc2"/>
    <property type="match status" value="1"/>
</dbReference>
<dbReference type="Pfam" id="PF13927">
    <property type="entry name" value="Ig_3"/>
    <property type="match status" value="1"/>
</dbReference>
<evidence type="ECO:0000313" key="5">
    <source>
        <dbReference type="Proteomes" id="UP001469553"/>
    </source>
</evidence>
<dbReference type="EMBL" id="JAHRIP010050121">
    <property type="protein sequence ID" value="MEQ2300685.1"/>
    <property type="molecule type" value="Genomic_DNA"/>
</dbReference>
<sequence length="97" mass="10589">PPVIIVLPENTTLNMSQNALLQCQAVADPPNMTYVWQKGGENVHHIESLKSRVRIQVDGTLHISGLVPEDSGNYTCNPTNGLLTPPTAWAILTVMRT</sequence>
<dbReference type="SUPFAM" id="SSF48726">
    <property type="entry name" value="Immunoglobulin"/>
    <property type="match status" value="1"/>
</dbReference>
<proteinExistence type="predicted"/>
<dbReference type="InterPro" id="IPR007110">
    <property type="entry name" value="Ig-like_dom"/>
</dbReference>
<name>A0ABV0Z3P1_9TELE</name>
<dbReference type="Gene3D" id="2.60.40.10">
    <property type="entry name" value="Immunoglobulins"/>
    <property type="match status" value="1"/>
</dbReference>
<evidence type="ECO:0000256" key="2">
    <source>
        <dbReference type="ARBA" id="ARBA00023157"/>
    </source>
</evidence>